<organism evidence="4 5">
    <name type="scientific">Nannochloropsis gaditana</name>
    <dbReference type="NCBI Taxonomy" id="72520"/>
    <lineage>
        <taxon>Eukaryota</taxon>
        <taxon>Sar</taxon>
        <taxon>Stramenopiles</taxon>
        <taxon>Ochrophyta</taxon>
        <taxon>Eustigmatophyceae</taxon>
        <taxon>Eustigmatales</taxon>
        <taxon>Monodopsidaceae</taxon>
        <taxon>Nannochloropsis</taxon>
    </lineage>
</organism>
<dbReference type="GO" id="GO:0004312">
    <property type="term" value="F:fatty acid synthase activity"/>
    <property type="evidence" value="ECO:0007669"/>
    <property type="project" value="TreeGrafter"/>
</dbReference>
<keyword evidence="1" id="KW-0596">Phosphopantetheine</keyword>
<dbReference type="InterPro" id="IPR016035">
    <property type="entry name" value="Acyl_Trfase/lysoPLipase"/>
</dbReference>
<proteinExistence type="predicted"/>
<sequence length="271" mass="28723">MGRALYDTEMAFKTAMTECDVILSSLWGRSLLSVLFPGVSDDSSLINETLYAQPALFALEYSLAMLWKSRGVVPDAVLGHSAGEYVAACICGALSLEDGLSLIVERARLMQSLPKHDGCMMAVRASESVVLKGLQEVAGMENVSIAAINGPKSLVVSGPRASVETLLEKLQLVGKALTVSHAFHSPLMAPAASQLAGVVDKMRWGSPSIPLVTNVTGQVVTNADLMSGEHWGQHLVRGVRFADGMEALHGLGCETVPGQFPEPRLVGVARP</sequence>
<feature type="domain" description="Malonyl-CoA:ACP transacylase (MAT)" evidence="3">
    <location>
        <begin position="1"/>
        <end position="271"/>
    </location>
</feature>
<dbReference type="EMBL" id="AZIL01003459">
    <property type="protein sequence ID" value="EWM20031.1"/>
    <property type="molecule type" value="Genomic_DNA"/>
</dbReference>
<dbReference type="InterPro" id="IPR014043">
    <property type="entry name" value="Acyl_transferase_dom"/>
</dbReference>
<keyword evidence="2" id="KW-0597">Phosphoprotein</keyword>
<name>W7TIF1_9STRA</name>
<reference evidence="4 5" key="1">
    <citation type="journal article" date="2014" name="Mol. Plant">
        <title>Chromosome Scale Genome Assembly and Transcriptome Profiling of Nannochloropsis gaditana in Nitrogen Depletion.</title>
        <authorList>
            <person name="Corteggiani Carpinelli E."/>
            <person name="Telatin A."/>
            <person name="Vitulo N."/>
            <person name="Forcato C."/>
            <person name="D'Angelo M."/>
            <person name="Schiavon R."/>
            <person name="Vezzi A."/>
            <person name="Giacometti G.M."/>
            <person name="Morosinotto T."/>
            <person name="Valle G."/>
        </authorList>
    </citation>
    <scope>NUCLEOTIDE SEQUENCE [LARGE SCALE GENOMIC DNA]</scope>
    <source>
        <strain evidence="4 5">B-31</strain>
    </source>
</reference>
<dbReference type="Proteomes" id="UP000019335">
    <property type="component" value="Unassembled WGS sequence"/>
</dbReference>
<comment type="caution">
    <text evidence="4">The sequence shown here is derived from an EMBL/GenBank/DDBJ whole genome shotgun (WGS) entry which is preliminary data.</text>
</comment>
<dbReference type="SMART" id="SM00827">
    <property type="entry name" value="PKS_AT"/>
    <property type="match status" value="1"/>
</dbReference>
<dbReference type="GO" id="GO:0006633">
    <property type="term" value="P:fatty acid biosynthetic process"/>
    <property type="evidence" value="ECO:0007669"/>
    <property type="project" value="TreeGrafter"/>
</dbReference>
<dbReference type="GO" id="GO:0005886">
    <property type="term" value="C:plasma membrane"/>
    <property type="evidence" value="ECO:0007669"/>
    <property type="project" value="TreeGrafter"/>
</dbReference>
<evidence type="ECO:0000256" key="2">
    <source>
        <dbReference type="ARBA" id="ARBA00022553"/>
    </source>
</evidence>
<evidence type="ECO:0000313" key="5">
    <source>
        <dbReference type="Proteomes" id="UP000019335"/>
    </source>
</evidence>
<dbReference type="OrthoDB" id="2795681at2759"/>
<dbReference type="InterPro" id="IPR050091">
    <property type="entry name" value="PKS_NRPS_Biosynth_Enz"/>
</dbReference>
<dbReference type="InterPro" id="IPR016036">
    <property type="entry name" value="Malonyl_transacylase_ACP-bd"/>
</dbReference>
<evidence type="ECO:0000256" key="1">
    <source>
        <dbReference type="ARBA" id="ARBA00022450"/>
    </source>
</evidence>
<dbReference type="InterPro" id="IPR001227">
    <property type="entry name" value="Ac_transferase_dom_sf"/>
</dbReference>
<dbReference type="PANTHER" id="PTHR43775">
    <property type="entry name" value="FATTY ACID SYNTHASE"/>
    <property type="match status" value="1"/>
</dbReference>
<dbReference type="SUPFAM" id="SSF52151">
    <property type="entry name" value="FabD/lysophospholipase-like"/>
    <property type="match status" value="1"/>
</dbReference>
<dbReference type="PANTHER" id="PTHR43775:SF37">
    <property type="entry name" value="SI:DKEY-61P9.11"/>
    <property type="match status" value="1"/>
</dbReference>
<dbReference type="AlphaFoldDB" id="W7TIF1"/>
<evidence type="ECO:0000313" key="4">
    <source>
        <dbReference type="EMBL" id="EWM20031.1"/>
    </source>
</evidence>
<keyword evidence="5" id="KW-1185">Reference proteome</keyword>
<dbReference type="SUPFAM" id="SSF55048">
    <property type="entry name" value="Probable ACP-binding domain of malonyl-CoA ACP transacylase"/>
    <property type="match status" value="1"/>
</dbReference>
<dbReference type="Gene3D" id="3.40.366.10">
    <property type="entry name" value="Malonyl-Coenzyme A Acyl Carrier Protein, domain 2"/>
    <property type="match status" value="1"/>
</dbReference>
<dbReference type="GO" id="GO:0005737">
    <property type="term" value="C:cytoplasm"/>
    <property type="evidence" value="ECO:0007669"/>
    <property type="project" value="TreeGrafter"/>
</dbReference>
<gene>
    <name evidence="4" type="ORF">Naga_102202g1</name>
</gene>
<protein>
    <submittedName>
        <fullName evidence="4">Polyketide synthase</fullName>
    </submittedName>
</protein>
<evidence type="ECO:0000259" key="3">
    <source>
        <dbReference type="SMART" id="SM00827"/>
    </source>
</evidence>
<dbReference type="Pfam" id="PF00698">
    <property type="entry name" value="Acyl_transf_1"/>
    <property type="match status" value="1"/>
</dbReference>
<accession>W7TIF1</accession>